<name>A0A1E5T7D0_9FLAO</name>
<keyword evidence="2" id="KW-1185">Reference proteome</keyword>
<reference evidence="1 2" key="1">
    <citation type="submission" date="2016-05" db="EMBL/GenBank/DDBJ databases">
        <title>Draft Genome Sequence of Algibacter sp. Strain SK-16 Isolated from the Surface Water of Aburatsubo Inlet.</title>
        <authorList>
            <person name="Wong S.-K."/>
            <person name="Yoshizawa S."/>
            <person name="Nakajima Y."/>
            <person name="Ogura Y."/>
            <person name="Tetsuya H."/>
            <person name="Hamasaki K."/>
        </authorList>
    </citation>
    <scope>NUCLEOTIDE SEQUENCE [LARGE SCALE GENOMIC DNA]</scope>
    <source>
        <strain evidence="1 2">SK-16</strain>
    </source>
</reference>
<dbReference type="OrthoDB" id="786245at2"/>
<dbReference type="AlphaFoldDB" id="A0A1E5T7D0"/>
<organism evidence="1 2">
    <name type="scientific">Flavivirga aquatica</name>
    <dbReference type="NCBI Taxonomy" id="1849968"/>
    <lineage>
        <taxon>Bacteria</taxon>
        <taxon>Pseudomonadati</taxon>
        <taxon>Bacteroidota</taxon>
        <taxon>Flavobacteriia</taxon>
        <taxon>Flavobacteriales</taxon>
        <taxon>Flavobacteriaceae</taxon>
        <taxon>Flavivirga</taxon>
    </lineage>
</organism>
<dbReference type="RefSeq" id="WP_069830772.1">
    <property type="nucleotide sequence ID" value="NZ_MDJD01000048.1"/>
</dbReference>
<dbReference type="Proteomes" id="UP000095713">
    <property type="component" value="Unassembled WGS sequence"/>
</dbReference>
<proteinExistence type="predicted"/>
<protein>
    <submittedName>
        <fullName evidence="1">Uncharacterized protein</fullName>
    </submittedName>
</protein>
<sequence length="417" mass="48753">MYNISKFKNCESPKIWYSYPVEEILDTIKYGDKHLPIIQKARTYAKVDDEYDEIKKLELPTHRFNFQFNGYASNANIVDSTGLIYLDADNVEDIPENDFIYAKWKSLSTTGYGILIKTHNVTQDNFSDTYNHIGYLLDIDLDNNARKATQQTILSYDPDLYFNPNSTIYSAVTTTNNNIVTNSDISNFNDITIETKKVSNHSIKKRKECIGRNDTFCIHSSHIRFNNINDYFINSDDIYEVRENSVMICDPFIPMRVPKGKRNSTMFFILSQYQLLNPLQGFNFLKSISNTINDRCVVPLNDNEVHRIINSVIKMHSENKLVMHYNSKRKILFNPKYKLTREEKMVIVNREMGKLRVKKSQQKIYNAIENWDFSLFKKITQKNVVECSGVSIATVKRHWSVFKDYVKEFNDINKQKG</sequence>
<comment type="caution">
    <text evidence="1">The sequence shown here is derived from an EMBL/GenBank/DDBJ whole genome shotgun (WGS) entry which is preliminary data.</text>
</comment>
<evidence type="ECO:0000313" key="2">
    <source>
        <dbReference type="Proteomes" id="UP000095713"/>
    </source>
</evidence>
<accession>A0A1E5T7D0</accession>
<evidence type="ECO:0000313" key="1">
    <source>
        <dbReference type="EMBL" id="OEK07283.1"/>
    </source>
</evidence>
<gene>
    <name evidence="1" type="ORF">A8C32_17750</name>
</gene>
<dbReference type="EMBL" id="MDJD01000048">
    <property type="protein sequence ID" value="OEK07283.1"/>
    <property type="molecule type" value="Genomic_DNA"/>
</dbReference>